<sequence length="95" mass="10947">MDYRDYDVDPAYWDRESRSRSHSPNDNKRVTWREPIEQQKSLYDYTSDYSSSYSSYSYDDDDANTGDAPAAPVISDRSSVSVRSRSSEVRGSQVL</sequence>
<evidence type="ECO:0000256" key="1">
    <source>
        <dbReference type="SAM" id="MobiDB-lite"/>
    </source>
</evidence>
<name>A0AAN9C0Z9_9CAEN</name>
<comment type="caution">
    <text evidence="2">The sequence shown here is derived from an EMBL/GenBank/DDBJ whole genome shotgun (WGS) entry which is preliminary data.</text>
</comment>
<dbReference type="Proteomes" id="UP001374579">
    <property type="component" value="Unassembled WGS sequence"/>
</dbReference>
<dbReference type="EMBL" id="JBAMIC010000001">
    <property type="protein sequence ID" value="KAK7115508.1"/>
    <property type="molecule type" value="Genomic_DNA"/>
</dbReference>
<gene>
    <name evidence="2" type="ORF">V1264_001360</name>
</gene>
<feature type="compositionally biased region" description="Low complexity" evidence="1">
    <location>
        <begin position="73"/>
        <end position="95"/>
    </location>
</feature>
<evidence type="ECO:0000313" key="2">
    <source>
        <dbReference type="EMBL" id="KAK7115508.1"/>
    </source>
</evidence>
<dbReference type="AlphaFoldDB" id="A0AAN9C0Z9"/>
<reference evidence="2 3" key="1">
    <citation type="submission" date="2024-02" db="EMBL/GenBank/DDBJ databases">
        <title>Chromosome-scale genome assembly of the rough periwinkle Littorina saxatilis.</title>
        <authorList>
            <person name="De Jode A."/>
            <person name="Faria R."/>
            <person name="Formenti G."/>
            <person name="Sims Y."/>
            <person name="Smith T.P."/>
            <person name="Tracey A."/>
            <person name="Wood J.M.D."/>
            <person name="Zagrodzka Z.B."/>
            <person name="Johannesson K."/>
            <person name="Butlin R.K."/>
            <person name="Leder E.H."/>
        </authorList>
    </citation>
    <scope>NUCLEOTIDE SEQUENCE [LARGE SCALE GENOMIC DNA]</scope>
    <source>
        <strain evidence="2">Snail1</strain>
        <tissue evidence="2">Muscle</tissue>
    </source>
</reference>
<feature type="compositionally biased region" description="Low complexity" evidence="1">
    <location>
        <begin position="43"/>
        <end position="57"/>
    </location>
</feature>
<keyword evidence="3" id="KW-1185">Reference proteome</keyword>
<feature type="region of interest" description="Disordered" evidence="1">
    <location>
        <begin position="1"/>
        <end position="95"/>
    </location>
</feature>
<organism evidence="2 3">
    <name type="scientific">Littorina saxatilis</name>
    <dbReference type="NCBI Taxonomy" id="31220"/>
    <lineage>
        <taxon>Eukaryota</taxon>
        <taxon>Metazoa</taxon>
        <taxon>Spiralia</taxon>
        <taxon>Lophotrochozoa</taxon>
        <taxon>Mollusca</taxon>
        <taxon>Gastropoda</taxon>
        <taxon>Caenogastropoda</taxon>
        <taxon>Littorinimorpha</taxon>
        <taxon>Littorinoidea</taxon>
        <taxon>Littorinidae</taxon>
        <taxon>Littorina</taxon>
    </lineage>
</organism>
<feature type="compositionally biased region" description="Basic and acidic residues" evidence="1">
    <location>
        <begin position="1"/>
        <end position="37"/>
    </location>
</feature>
<accession>A0AAN9C0Z9</accession>
<evidence type="ECO:0000313" key="3">
    <source>
        <dbReference type="Proteomes" id="UP001374579"/>
    </source>
</evidence>
<proteinExistence type="predicted"/>
<protein>
    <submittedName>
        <fullName evidence="2">Uncharacterized protein</fullName>
    </submittedName>
</protein>